<dbReference type="AlphaFoldDB" id="A0A319E153"/>
<accession>A0A319E153</accession>
<protein>
    <submittedName>
        <fullName evidence="2">Uncharacterized protein</fullName>
    </submittedName>
</protein>
<feature type="region of interest" description="Disordered" evidence="1">
    <location>
        <begin position="65"/>
        <end position="130"/>
    </location>
</feature>
<name>A0A319E153_ASPSB</name>
<dbReference type="STRING" id="1448318.A0A319E153"/>
<feature type="non-terminal residue" evidence="2">
    <location>
        <position position="139"/>
    </location>
</feature>
<reference evidence="2 3" key="1">
    <citation type="submission" date="2018-02" db="EMBL/GenBank/DDBJ databases">
        <title>The genomes of Aspergillus section Nigri reveals drivers in fungal speciation.</title>
        <authorList>
            <consortium name="DOE Joint Genome Institute"/>
            <person name="Vesth T.C."/>
            <person name="Nybo J."/>
            <person name="Theobald S."/>
            <person name="Brandl J."/>
            <person name="Frisvad J.C."/>
            <person name="Nielsen K.F."/>
            <person name="Lyhne E.K."/>
            <person name="Kogle M.E."/>
            <person name="Kuo A."/>
            <person name="Riley R."/>
            <person name="Clum A."/>
            <person name="Nolan M."/>
            <person name="Lipzen A."/>
            <person name="Salamov A."/>
            <person name="Henrissat B."/>
            <person name="Wiebenga A."/>
            <person name="De vries R.P."/>
            <person name="Grigoriev I.V."/>
            <person name="Mortensen U.H."/>
            <person name="Andersen M.R."/>
            <person name="Baker S.E."/>
        </authorList>
    </citation>
    <scope>NUCLEOTIDE SEQUENCE [LARGE SCALE GENOMIC DNA]</scope>
    <source>
        <strain evidence="2 3">CBS 121057</strain>
    </source>
</reference>
<dbReference type="OrthoDB" id="4828117at2759"/>
<feature type="compositionally biased region" description="Polar residues" evidence="1">
    <location>
        <begin position="96"/>
        <end position="119"/>
    </location>
</feature>
<keyword evidence="3" id="KW-1185">Reference proteome</keyword>
<proteinExistence type="predicted"/>
<evidence type="ECO:0000256" key="1">
    <source>
        <dbReference type="SAM" id="MobiDB-lite"/>
    </source>
</evidence>
<dbReference type="Proteomes" id="UP000248423">
    <property type="component" value="Unassembled WGS sequence"/>
</dbReference>
<dbReference type="VEuPathDB" id="FungiDB:BO78DRAFT_273652"/>
<evidence type="ECO:0000313" key="2">
    <source>
        <dbReference type="EMBL" id="PYI03796.1"/>
    </source>
</evidence>
<evidence type="ECO:0000313" key="3">
    <source>
        <dbReference type="Proteomes" id="UP000248423"/>
    </source>
</evidence>
<gene>
    <name evidence="2" type="ORF">BO78DRAFT_273652</name>
</gene>
<dbReference type="EMBL" id="KZ826376">
    <property type="protein sequence ID" value="PYI03796.1"/>
    <property type="molecule type" value="Genomic_DNA"/>
</dbReference>
<sequence length="139" mass="15114">MVNWKLPESTDRLIAALIAAHPGLKIDYQTMATYFGQGATYDTMHGRFRRCHILAEELQRDTRERGVITDLPKARKLATSTTSTPRTPRGPRNGIQKASSLSSRGKPSVRPSNLVTPTRNGPAARGGGSAMEAILIEDG</sequence>
<organism evidence="2 3">
    <name type="scientific">Aspergillus sclerotiicarbonarius (strain CBS 121057 / IBT 28362)</name>
    <dbReference type="NCBI Taxonomy" id="1448318"/>
    <lineage>
        <taxon>Eukaryota</taxon>
        <taxon>Fungi</taxon>
        <taxon>Dikarya</taxon>
        <taxon>Ascomycota</taxon>
        <taxon>Pezizomycotina</taxon>
        <taxon>Eurotiomycetes</taxon>
        <taxon>Eurotiomycetidae</taxon>
        <taxon>Eurotiales</taxon>
        <taxon>Aspergillaceae</taxon>
        <taxon>Aspergillus</taxon>
        <taxon>Aspergillus subgen. Circumdati</taxon>
    </lineage>
</organism>